<accession>A0AAX1MYK1</accession>
<protein>
    <submittedName>
        <fullName evidence="1">Uncharacterized protein</fullName>
    </submittedName>
</protein>
<dbReference type="KEGG" id="fya:KMW28_11720"/>
<proteinExistence type="predicted"/>
<sequence>MYRQIFKVIILFFITSFLTEGVSKAQVIGHYKGDESKLYAETKQFTQFIKRFNNEEDMNGQPYSSGSYKFRELTMRKKYLEVLFDGENSNLTNKLKKDFINDVNDKKAPKFIEKHQGGYFAEVETRYLYKGKNINVTLFLRLQADSLGYKWAIFDVYSDMLQDLHKNDKSKKNFLHPMSHEIDFMNLHRAFRDPNEVEDYGVNGYEIDYLSVLFYLAKSGDLTFVTVNNVKFHVFQIAGWYFSVEKFERDSYNSGWMISELMPLKNEDMDVWTRHVLHKDQ</sequence>
<dbReference type="AlphaFoldDB" id="A0AAX1MYK1"/>
<gene>
    <name evidence="1" type="ORF">KMW28_11720</name>
</gene>
<evidence type="ECO:0000313" key="1">
    <source>
        <dbReference type="EMBL" id="QWG00319.1"/>
    </source>
</evidence>
<keyword evidence="2" id="KW-1185">Reference proteome</keyword>
<dbReference type="RefSeq" id="WP_169663262.1">
    <property type="nucleotide sequence ID" value="NZ_CP076132.1"/>
</dbReference>
<evidence type="ECO:0000313" key="2">
    <source>
        <dbReference type="Proteomes" id="UP000678679"/>
    </source>
</evidence>
<name>A0AAX1MYK1_9BACT</name>
<dbReference type="Proteomes" id="UP000678679">
    <property type="component" value="Chromosome 1"/>
</dbReference>
<dbReference type="EMBL" id="CP076132">
    <property type="protein sequence ID" value="QWG00319.1"/>
    <property type="molecule type" value="Genomic_DNA"/>
</dbReference>
<organism evidence="1 2">
    <name type="scientific">Flammeovirga yaeyamensis</name>
    <dbReference type="NCBI Taxonomy" id="367791"/>
    <lineage>
        <taxon>Bacteria</taxon>
        <taxon>Pseudomonadati</taxon>
        <taxon>Bacteroidota</taxon>
        <taxon>Cytophagia</taxon>
        <taxon>Cytophagales</taxon>
        <taxon>Flammeovirgaceae</taxon>
        <taxon>Flammeovirga</taxon>
    </lineage>
</organism>
<reference evidence="1 2" key="1">
    <citation type="submission" date="2021-05" db="EMBL/GenBank/DDBJ databases">
        <title>Comparative genomic studies on the polysaccharide-degrading batcterial strains of the Flammeovirga genus.</title>
        <authorList>
            <person name="Zewei F."/>
            <person name="Zheng Z."/>
            <person name="Yu L."/>
            <person name="Ruyue G."/>
            <person name="Yanhong M."/>
            <person name="Yuanyuan C."/>
            <person name="Jingyan G."/>
            <person name="Wenjun H."/>
        </authorList>
    </citation>
    <scope>NUCLEOTIDE SEQUENCE [LARGE SCALE GENOMIC DNA]</scope>
    <source>
        <strain evidence="1 2">NBRC:100898</strain>
    </source>
</reference>